<evidence type="ECO:0000313" key="2">
    <source>
        <dbReference type="Proteomes" id="UP000022272"/>
    </source>
</evidence>
<dbReference type="PATRIC" id="fig|1339280.3.peg.4551"/>
<organism evidence="1 2">
    <name type="scientific">Bacteroides fragilis str. 2-F-2 #4</name>
    <dbReference type="NCBI Taxonomy" id="1339280"/>
    <lineage>
        <taxon>Bacteria</taxon>
        <taxon>Pseudomonadati</taxon>
        <taxon>Bacteroidota</taxon>
        <taxon>Bacteroidia</taxon>
        <taxon>Bacteroidales</taxon>
        <taxon>Bacteroidaceae</taxon>
        <taxon>Bacteroides</taxon>
    </lineage>
</organism>
<dbReference type="EMBL" id="JGDM01000127">
    <property type="protein sequence ID" value="EXZ42142.1"/>
    <property type="molecule type" value="Genomic_DNA"/>
</dbReference>
<dbReference type="AlphaFoldDB" id="A0A015ZCV8"/>
<comment type="caution">
    <text evidence="1">The sequence shown here is derived from an EMBL/GenBank/DDBJ whole genome shotgun (WGS) entry which is preliminary data.</text>
</comment>
<gene>
    <name evidence="1" type="ORF">M076_4768</name>
</gene>
<protein>
    <submittedName>
        <fullName evidence="1">Uncharacterized protein</fullName>
    </submittedName>
</protein>
<evidence type="ECO:0000313" key="1">
    <source>
        <dbReference type="EMBL" id="EXZ42142.1"/>
    </source>
</evidence>
<sequence>MYIRNMKSFVLKTIKYILGKKSMIPQDQALVLYPSLALKQLSTVNTENRIDSIIFSKDRAIQLHAFIESYFEKVDGADRLFVLYKATGEHVSSYEELKQVWSGYDVQFIEETDFRKQLNEICVKSTAKLLGFYVDDMIFTECVSYNEILRYNPLEYIVCLSRGLDFTYSQVLNKTMALPIFERMEDSAFYSFHWDYSDEFNDWTYPLGVSAYFYSRHEIVAMFDLIFYKAPNSLESAMQILMPYFKVRKGLCMDRISCCCVPVNMVQEECVNPVTGHISTQGLLEKWNQGLKIDISKFEKVGVKGIYMDYEYITR</sequence>
<dbReference type="Proteomes" id="UP000022272">
    <property type="component" value="Unassembled WGS sequence"/>
</dbReference>
<proteinExistence type="predicted"/>
<reference evidence="1 2" key="1">
    <citation type="submission" date="2014-02" db="EMBL/GenBank/DDBJ databases">
        <authorList>
            <person name="Sears C."/>
            <person name="Carroll K."/>
            <person name="Sack B.R."/>
            <person name="Qadri F."/>
            <person name="Myers L.L."/>
            <person name="Chung G.-T."/>
            <person name="Escheverria P."/>
            <person name="Fraser C.M."/>
            <person name="Sadzewicz L."/>
            <person name="Shefchek K.A."/>
            <person name="Tallon L."/>
            <person name="Das S.P."/>
            <person name="Daugherty S."/>
            <person name="Mongodin E.F."/>
        </authorList>
    </citation>
    <scope>NUCLEOTIDE SEQUENCE [LARGE SCALE GENOMIC DNA]</scope>
    <source>
        <strain evidence="1 2">2-F-2 #4</strain>
    </source>
</reference>
<name>A0A015ZCV8_BACFG</name>
<accession>A0A015ZCV8</accession>